<dbReference type="PANTHER" id="PTHR11999">
    <property type="entry name" value="GROUP II PYRIDOXAL-5-PHOSPHATE DECARBOXYLASE"/>
    <property type="match status" value="1"/>
</dbReference>
<accession>A0ABC8SWN3</accession>
<dbReference type="GO" id="GO:0016831">
    <property type="term" value="F:carboxy-lyase activity"/>
    <property type="evidence" value="ECO:0007669"/>
    <property type="project" value="UniProtKB-KW"/>
</dbReference>
<evidence type="ECO:0000256" key="6">
    <source>
        <dbReference type="SAM" id="Phobius"/>
    </source>
</evidence>
<comment type="caution">
    <text evidence="7">The sequence shown here is derived from an EMBL/GenBank/DDBJ whole genome shotgun (WGS) entry which is preliminary data.</text>
</comment>
<protein>
    <submittedName>
        <fullName evidence="7">Uncharacterized protein</fullName>
    </submittedName>
</protein>
<dbReference type="Proteomes" id="UP001642360">
    <property type="component" value="Unassembled WGS sequence"/>
</dbReference>
<dbReference type="PANTHER" id="PTHR11999:SF157">
    <property type="entry name" value="TRYPTOPHAN DECARBOXYLASE 1"/>
    <property type="match status" value="1"/>
</dbReference>
<dbReference type="Pfam" id="PF00282">
    <property type="entry name" value="Pyridoxal_deC"/>
    <property type="match status" value="1"/>
</dbReference>
<keyword evidence="3 5" id="KW-0663">Pyridoxal phosphate</keyword>
<dbReference type="InterPro" id="IPR015421">
    <property type="entry name" value="PyrdxlP-dep_Trfase_major"/>
</dbReference>
<dbReference type="InterPro" id="IPR002129">
    <property type="entry name" value="PyrdxlP-dep_de-COase"/>
</dbReference>
<name>A0ABC8SWN3_9AQUA</name>
<dbReference type="PRINTS" id="PR00800">
    <property type="entry name" value="YHDCRBOXLASE"/>
</dbReference>
<reference evidence="7 8" key="1">
    <citation type="submission" date="2024-02" db="EMBL/GenBank/DDBJ databases">
        <authorList>
            <person name="Vignale AGUSTIN F."/>
            <person name="Sosa J E."/>
            <person name="Modenutti C."/>
        </authorList>
    </citation>
    <scope>NUCLEOTIDE SEQUENCE [LARGE SCALE GENOMIC DNA]</scope>
</reference>
<proteinExistence type="inferred from homology"/>
<dbReference type="SUPFAM" id="SSF53383">
    <property type="entry name" value="PLP-dependent transferases"/>
    <property type="match status" value="1"/>
</dbReference>
<sequence length="238" mass="25788">MNHWLSPNFFAFFSATVISVAFLGEMLCTCFNLVGFNWLASSESTELEMVVIDWLANKLKLPSSFMFSGTSGGVLQGTTSESILCTLIAARDQALRIVGVHNIRKLIVYGSDQTHSTFTKAWKLAGTFPCNIRWVGPTLPLGTPSTTVVHHLTQIGNLANDYGVRLHVDAAYGGNAGHVASTLLLAILGAKDTWWHPNSCCLSVWRTCGSSPALGDPSCRGYVATFQLLVTLGAEDMW</sequence>
<evidence type="ECO:0000256" key="4">
    <source>
        <dbReference type="ARBA" id="ARBA00023239"/>
    </source>
</evidence>
<evidence type="ECO:0000256" key="2">
    <source>
        <dbReference type="ARBA" id="ARBA00022793"/>
    </source>
</evidence>
<organism evidence="7 8">
    <name type="scientific">Ilex paraguariensis</name>
    <name type="common">yerba mate</name>
    <dbReference type="NCBI Taxonomy" id="185542"/>
    <lineage>
        <taxon>Eukaryota</taxon>
        <taxon>Viridiplantae</taxon>
        <taxon>Streptophyta</taxon>
        <taxon>Embryophyta</taxon>
        <taxon>Tracheophyta</taxon>
        <taxon>Spermatophyta</taxon>
        <taxon>Magnoliopsida</taxon>
        <taxon>eudicotyledons</taxon>
        <taxon>Gunneridae</taxon>
        <taxon>Pentapetalae</taxon>
        <taxon>asterids</taxon>
        <taxon>campanulids</taxon>
        <taxon>Aquifoliales</taxon>
        <taxon>Aquifoliaceae</taxon>
        <taxon>Ilex</taxon>
    </lineage>
</organism>
<dbReference type="Gene3D" id="3.40.640.10">
    <property type="entry name" value="Type I PLP-dependent aspartate aminotransferase-like (Major domain)"/>
    <property type="match status" value="2"/>
</dbReference>
<keyword evidence="6" id="KW-0812">Transmembrane</keyword>
<keyword evidence="4 5" id="KW-0456">Lyase</keyword>
<evidence type="ECO:0000256" key="5">
    <source>
        <dbReference type="RuleBase" id="RU000382"/>
    </source>
</evidence>
<dbReference type="InterPro" id="IPR015424">
    <property type="entry name" value="PyrdxlP-dep_Trfase"/>
</dbReference>
<keyword evidence="6" id="KW-0472">Membrane</keyword>
<dbReference type="EMBL" id="CAUOFW020003713">
    <property type="protein sequence ID" value="CAK9161602.1"/>
    <property type="molecule type" value="Genomic_DNA"/>
</dbReference>
<keyword evidence="6" id="KW-1133">Transmembrane helix</keyword>
<gene>
    <name evidence="7" type="ORF">ILEXP_LOCUS30414</name>
</gene>
<keyword evidence="8" id="KW-1185">Reference proteome</keyword>
<feature type="transmembrane region" description="Helical" evidence="6">
    <location>
        <begin position="12"/>
        <end position="39"/>
    </location>
</feature>
<evidence type="ECO:0000313" key="8">
    <source>
        <dbReference type="Proteomes" id="UP001642360"/>
    </source>
</evidence>
<dbReference type="AlphaFoldDB" id="A0ABC8SWN3"/>
<comment type="similarity">
    <text evidence="5">Belongs to the group II decarboxylase family.</text>
</comment>
<evidence type="ECO:0000256" key="1">
    <source>
        <dbReference type="ARBA" id="ARBA00001933"/>
    </source>
</evidence>
<evidence type="ECO:0000313" key="7">
    <source>
        <dbReference type="EMBL" id="CAK9161602.1"/>
    </source>
</evidence>
<dbReference type="InterPro" id="IPR010977">
    <property type="entry name" value="Aromatic_deC"/>
</dbReference>
<evidence type="ECO:0000256" key="3">
    <source>
        <dbReference type="ARBA" id="ARBA00022898"/>
    </source>
</evidence>
<keyword evidence="2" id="KW-0210">Decarboxylase</keyword>
<comment type="cofactor">
    <cofactor evidence="1 5">
        <name>pyridoxal 5'-phosphate</name>
        <dbReference type="ChEBI" id="CHEBI:597326"/>
    </cofactor>
</comment>